<protein>
    <submittedName>
        <fullName evidence="1">Uncharacterized protein</fullName>
    </submittedName>
</protein>
<organism evidence="1">
    <name type="scientific">Ralstonia solanacearum</name>
    <name type="common">Pseudomonas solanacearum</name>
    <dbReference type="NCBI Taxonomy" id="305"/>
    <lineage>
        <taxon>Bacteria</taxon>
        <taxon>Pseudomonadati</taxon>
        <taxon>Pseudomonadota</taxon>
        <taxon>Betaproteobacteria</taxon>
        <taxon>Burkholderiales</taxon>
        <taxon>Burkholderiaceae</taxon>
        <taxon>Ralstonia</taxon>
        <taxon>Ralstonia solanacearum species complex</taxon>
    </lineage>
</organism>
<proteinExistence type="predicted"/>
<gene>
    <name evidence="1" type="ORF">RUN39_v1_50070</name>
</gene>
<dbReference type="AlphaFoldDB" id="A0A0S4TLZ7"/>
<reference evidence="1" key="1">
    <citation type="submission" date="2015-10" db="EMBL/GenBank/DDBJ databases">
        <authorList>
            <person name="Gilbert D.G."/>
        </authorList>
    </citation>
    <scope>NUCLEOTIDE SEQUENCE</scope>
    <source>
        <strain evidence="1">Phyl III-seqv23</strain>
    </source>
</reference>
<accession>A0A0S4TLZ7</accession>
<evidence type="ECO:0000313" key="1">
    <source>
        <dbReference type="EMBL" id="CUV10998.1"/>
    </source>
</evidence>
<dbReference type="EMBL" id="LN899819">
    <property type="protein sequence ID" value="CUV10998.1"/>
    <property type="molecule type" value="Genomic_DNA"/>
</dbReference>
<name>A0A0S4TLZ7_RALSL</name>
<sequence>MTSIQNEWKVGRAVNVCENEQHALAQLICDASEGKRIYVAVGGTCTADRLQREVCEPQRATLLFGRNCWASGWRVPMPPSFRLKMRWQRWLNSRSSSRQRTGGRTG</sequence>